<dbReference type="Proteomes" id="UP000023152">
    <property type="component" value="Unassembled WGS sequence"/>
</dbReference>
<evidence type="ECO:0000313" key="2">
    <source>
        <dbReference type="EMBL" id="ETO30343.1"/>
    </source>
</evidence>
<evidence type="ECO:0000256" key="1">
    <source>
        <dbReference type="SAM" id="MobiDB-lite"/>
    </source>
</evidence>
<keyword evidence="3" id="KW-1185">Reference proteome</keyword>
<evidence type="ECO:0000313" key="3">
    <source>
        <dbReference type="Proteomes" id="UP000023152"/>
    </source>
</evidence>
<dbReference type="AlphaFoldDB" id="X6NWU1"/>
<organism evidence="2 3">
    <name type="scientific">Reticulomyxa filosa</name>
    <dbReference type="NCBI Taxonomy" id="46433"/>
    <lineage>
        <taxon>Eukaryota</taxon>
        <taxon>Sar</taxon>
        <taxon>Rhizaria</taxon>
        <taxon>Retaria</taxon>
        <taxon>Foraminifera</taxon>
        <taxon>Monothalamids</taxon>
        <taxon>Reticulomyxidae</taxon>
        <taxon>Reticulomyxa</taxon>
    </lineage>
</organism>
<reference evidence="2 3" key="1">
    <citation type="journal article" date="2013" name="Curr. Biol.">
        <title>The Genome of the Foraminiferan Reticulomyxa filosa.</title>
        <authorList>
            <person name="Glockner G."/>
            <person name="Hulsmann N."/>
            <person name="Schleicher M."/>
            <person name="Noegel A.A."/>
            <person name="Eichinger L."/>
            <person name="Gallinger C."/>
            <person name="Pawlowski J."/>
            <person name="Sierra R."/>
            <person name="Euteneuer U."/>
            <person name="Pillet L."/>
            <person name="Moustafa A."/>
            <person name="Platzer M."/>
            <person name="Groth M."/>
            <person name="Szafranski K."/>
            <person name="Schliwa M."/>
        </authorList>
    </citation>
    <scope>NUCLEOTIDE SEQUENCE [LARGE SCALE GENOMIC DNA]</scope>
</reference>
<sequence length="323" mass="37651">MKSQQQKMTLDGDFWSKEDIECVQQCLAQTSVDWTLWNEVFDTIIYVPTLTWEVETKREDPLISDMLSTQCDDIKYATDKEKGKVENEEEDSGSSDNEEKDRDEHEPSEEKLDDITEMDEHTVDVEDRKNSENNENIESTLYPKHIANVKTFQLFVNFVNDTLSHMFQLVKDDTITLATCKFVCTNVNEDKVANLVKLSKQEIGLSKQETKFKELLDKYKQFDTIVNLFKLVISRYFLMKGIPKDLTLCYIFSEKRIFVSFPKILRQCHDAFEVLNSLKQPMNTLDMLRDSKVFSKILNEVKQSCQGNLKVIMEQCAVHAKEK</sequence>
<accession>X6NWU1</accession>
<gene>
    <name evidence="2" type="ORF">RFI_06777</name>
</gene>
<name>X6NWU1_RETFI</name>
<feature type="compositionally biased region" description="Basic and acidic residues" evidence="1">
    <location>
        <begin position="97"/>
        <end position="132"/>
    </location>
</feature>
<comment type="caution">
    <text evidence="2">The sequence shown here is derived from an EMBL/GenBank/DDBJ whole genome shotgun (WGS) entry which is preliminary data.</text>
</comment>
<protein>
    <submittedName>
        <fullName evidence="2">Uncharacterized protein</fullName>
    </submittedName>
</protein>
<proteinExistence type="predicted"/>
<dbReference type="EMBL" id="ASPP01005528">
    <property type="protein sequence ID" value="ETO30343.1"/>
    <property type="molecule type" value="Genomic_DNA"/>
</dbReference>
<feature type="compositionally biased region" description="Acidic residues" evidence="1">
    <location>
        <begin position="87"/>
        <end position="96"/>
    </location>
</feature>
<feature type="region of interest" description="Disordered" evidence="1">
    <location>
        <begin position="78"/>
        <end position="136"/>
    </location>
</feature>